<keyword evidence="4" id="KW-1185">Reference proteome</keyword>
<evidence type="ECO:0000256" key="1">
    <source>
        <dbReference type="SAM" id="MobiDB-lite"/>
    </source>
</evidence>
<proteinExistence type="predicted"/>
<gene>
    <name evidence="3" type="ORF">JJB11_00380</name>
</gene>
<dbReference type="RefSeq" id="WP_201165926.1">
    <property type="nucleotide sequence ID" value="NZ_JAEPWM010000001.1"/>
</dbReference>
<keyword evidence="2" id="KW-0812">Transmembrane</keyword>
<name>A0A934TNX2_9BURK</name>
<dbReference type="EMBL" id="JAEPWM010000001">
    <property type="protein sequence ID" value="MBK6004530.1"/>
    <property type="molecule type" value="Genomic_DNA"/>
</dbReference>
<accession>A0A934TNX2</accession>
<evidence type="ECO:0000256" key="2">
    <source>
        <dbReference type="SAM" id="Phobius"/>
    </source>
</evidence>
<organism evidence="3 4">
    <name type="scientific">Ramlibacter ginsenosidimutans</name>
    <dbReference type="NCBI Taxonomy" id="502333"/>
    <lineage>
        <taxon>Bacteria</taxon>
        <taxon>Pseudomonadati</taxon>
        <taxon>Pseudomonadota</taxon>
        <taxon>Betaproteobacteria</taxon>
        <taxon>Burkholderiales</taxon>
        <taxon>Comamonadaceae</taxon>
        <taxon>Ramlibacter</taxon>
    </lineage>
</organism>
<dbReference type="Proteomes" id="UP000630528">
    <property type="component" value="Unassembled WGS sequence"/>
</dbReference>
<comment type="caution">
    <text evidence="3">The sequence shown here is derived from an EMBL/GenBank/DDBJ whole genome shotgun (WGS) entry which is preliminary data.</text>
</comment>
<evidence type="ECO:0000313" key="3">
    <source>
        <dbReference type="EMBL" id="MBK6004530.1"/>
    </source>
</evidence>
<protein>
    <submittedName>
        <fullName evidence="3">Uncharacterized protein</fullName>
    </submittedName>
</protein>
<keyword evidence="2" id="KW-1133">Transmembrane helix</keyword>
<sequence length="96" mass="9986">MQTQAEGWGEPAGVRDAAGRASGTHEDAGAHARCGIGVRSDIPVRRYGSVPPPDDEPVWEQIDRGRPRSIAESGGAAVLLVALATAAVVGLLVYLR</sequence>
<feature type="region of interest" description="Disordered" evidence="1">
    <location>
        <begin position="1"/>
        <end position="34"/>
    </location>
</feature>
<feature type="transmembrane region" description="Helical" evidence="2">
    <location>
        <begin position="74"/>
        <end position="95"/>
    </location>
</feature>
<reference evidence="3" key="2">
    <citation type="submission" date="2021-01" db="EMBL/GenBank/DDBJ databases">
        <authorList>
            <person name="Kang M."/>
        </authorList>
    </citation>
    <scope>NUCLEOTIDE SEQUENCE</scope>
    <source>
        <strain evidence="3">KACC 17527</strain>
    </source>
</reference>
<evidence type="ECO:0000313" key="4">
    <source>
        <dbReference type="Proteomes" id="UP000630528"/>
    </source>
</evidence>
<dbReference type="AlphaFoldDB" id="A0A934TNX2"/>
<reference evidence="3" key="1">
    <citation type="journal article" date="2012" name="J. Microbiol. Biotechnol.">
        <title>Ramlibacter ginsenosidimutans sp. nov., with ginsenoside-converting activity.</title>
        <authorList>
            <person name="Wang L."/>
            <person name="An D.S."/>
            <person name="Kim S.G."/>
            <person name="Jin F.X."/>
            <person name="Kim S.C."/>
            <person name="Lee S.T."/>
            <person name="Im W.T."/>
        </authorList>
    </citation>
    <scope>NUCLEOTIDE SEQUENCE</scope>
    <source>
        <strain evidence="3">KACC 17527</strain>
    </source>
</reference>
<keyword evidence="2" id="KW-0472">Membrane</keyword>